<feature type="transmembrane region" description="Helical" evidence="6">
    <location>
        <begin position="296"/>
        <end position="314"/>
    </location>
</feature>
<evidence type="ECO:0000256" key="3">
    <source>
        <dbReference type="ARBA" id="ARBA00022692"/>
    </source>
</evidence>
<feature type="transmembrane region" description="Helical" evidence="6">
    <location>
        <begin position="182"/>
        <end position="202"/>
    </location>
</feature>
<keyword evidence="5 6" id="KW-0472">Membrane</keyword>
<evidence type="ECO:0000313" key="7">
    <source>
        <dbReference type="EMBL" id="KAJ5728276.1"/>
    </source>
</evidence>
<feature type="transmembrane region" description="Helical" evidence="6">
    <location>
        <begin position="138"/>
        <end position="162"/>
    </location>
</feature>
<reference evidence="7" key="2">
    <citation type="submission" date="2023-01" db="EMBL/GenBank/DDBJ databases">
        <authorList>
            <person name="Petersen C."/>
        </authorList>
    </citation>
    <scope>NUCLEOTIDE SEQUENCE</scope>
    <source>
        <strain evidence="7">IBT 17514</strain>
    </source>
</reference>
<evidence type="ECO:0000256" key="2">
    <source>
        <dbReference type="ARBA" id="ARBA00022448"/>
    </source>
</evidence>
<feature type="transmembrane region" description="Helical" evidence="6">
    <location>
        <begin position="489"/>
        <end position="509"/>
    </location>
</feature>
<feature type="transmembrane region" description="Helical" evidence="6">
    <location>
        <begin position="254"/>
        <end position="275"/>
    </location>
</feature>
<evidence type="ECO:0000256" key="1">
    <source>
        <dbReference type="ARBA" id="ARBA00004141"/>
    </source>
</evidence>
<evidence type="ECO:0000256" key="4">
    <source>
        <dbReference type="ARBA" id="ARBA00022989"/>
    </source>
</evidence>
<accession>A0AAD6MX72</accession>
<protein>
    <submittedName>
        <fullName evidence="7">Amino acid/polyamine transporter I</fullName>
    </submittedName>
</protein>
<dbReference type="PANTHER" id="PTHR45649">
    <property type="entry name" value="AMINO-ACID PERMEASE BAT1"/>
    <property type="match status" value="1"/>
</dbReference>
<name>A0AAD6MX72_9EURO</name>
<dbReference type="AlphaFoldDB" id="A0AAD6MX72"/>
<feature type="transmembrane region" description="Helical" evidence="6">
    <location>
        <begin position="391"/>
        <end position="413"/>
    </location>
</feature>
<keyword evidence="8" id="KW-1185">Reference proteome</keyword>
<comment type="caution">
    <text evidence="7">The sequence shown here is derived from an EMBL/GenBank/DDBJ whole genome shotgun (WGS) entry which is preliminary data.</text>
</comment>
<keyword evidence="4 6" id="KW-1133">Transmembrane helix</keyword>
<sequence length="537" mass="59177">MTDAKTAQSGCSHASELQVEDIIDASTDIQLAISKVTLGDDDLLRAQGHESVMKRSFSLLSSLGLAFSITNAWVGALSNFGQNLQYGGSQVALLSILVACCCQWVITLGLSEIASAFPSSGGQYHFVYIVAPEKTKRFAAFITGWMSILGWWIASCSGAALVSTSILGLVHFMHPNFTMYQWHEYLVYLATLIITVIPVVSFPRHIPRLASWSLYLTLSGFLIWIIVILVMHTHTNSATEIFSSGQGTSGWSSGAAWLLGIINSMYCFTCTDGVIHIAEEMPSPGKRLPQIMNMTMVISLVTAFPLMTVMMVTMEDMQRVLSSKMPAIELLYQATGSARVTVALAVILTVIYASCLPPQWTTCGRLLWAFARDRGTPYANFFAHVDRSLEFPLRTTITSTIFAALYGLIWLASTTAFNSIITSAITLINLSYAIPQAIILVRGRNKCLPNRPLKLGTCGYLCNLFAPLWSLVMIVFICFPPELPISVSSMNYSAPILVGLFLVILGFWFTSGRHFEGPRIDWELLNIQSLQDHRDRN</sequence>
<keyword evidence="2" id="KW-0813">Transport</keyword>
<keyword evidence="3 6" id="KW-0812">Transmembrane</keyword>
<organism evidence="7 8">
    <name type="scientific">Penicillium malachiteum</name>
    <dbReference type="NCBI Taxonomy" id="1324776"/>
    <lineage>
        <taxon>Eukaryota</taxon>
        <taxon>Fungi</taxon>
        <taxon>Dikarya</taxon>
        <taxon>Ascomycota</taxon>
        <taxon>Pezizomycotina</taxon>
        <taxon>Eurotiomycetes</taxon>
        <taxon>Eurotiomycetidae</taxon>
        <taxon>Eurotiales</taxon>
        <taxon>Aspergillaceae</taxon>
        <taxon>Penicillium</taxon>
    </lineage>
</organism>
<dbReference type="GO" id="GO:0022857">
    <property type="term" value="F:transmembrane transporter activity"/>
    <property type="evidence" value="ECO:0007669"/>
    <property type="project" value="InterPro"/>
</dbReference>
<gene>
    <name evidence="7" type="ORF">N7493_004606</name>
</gene>
<dbReference type="Gene3D" id="1.20.1740.10">
    <property type="entry name" value="Amino acid/polyamine transporter I"/>
    <property type="match status" value="1"/>
</dbReference>
<dbReference type="PANTHER" id="PTHR45649:SF11">
    <property type="entry name" value="TRANSPORTER, PUTATIVE (EUROFUNG)-RELATED"/>
    <property type="match status" value="1"/>
</dbReference>
<dbReference type="Proteomes" id="UP001215712">
    <property type="component" value="Unassembled WGS sequence"/>
</dbReference>
<dbReference type="Pfam" id="PF13520">
    <property type="entry name" value="AA_permease_2"/>
    <property type="match status" value="1"/>
</dbReference>
<dbReference type="GO" id="GO:0016020">
    <property type="term" value="C:membrane"/>
    <property type="evidence" value="ECO:0007669"/>
    <property type="project" value="UniProtKB-SubCell"/>
</dbReference>
<dbReference type="InterPro" id="IPR002293">
    <property type="entry name" value="AA/rel_permease1"/>
</dbReference>
<evidence type="ECO:0000313" key="8">
    <source>
        <dbReference type="Proteomes" id="UP001215712"/>
    </source>
</evidence>
<feature type="transmembrane region" description="Helical" evidence="6">
    <location>
        <begin position="334"/>
        <end position="355"/>
    </location>
</feature>
<feature type="transmembrane region" description="Helical" evidence="6">
    <location>
        <begin position="92"/>
        <end position="117"/>
    </location>
</feature>
<reference evidence="7" key="1">
    <citation type="journal article" date="2023" name="IMA Fungus">
        <title>Comparative genomic study of the Penicillium genus elucidates a diverse pangenome and 15 lateral gene transfer events.</title>
        <authorList>
            <person name="Petersen C."/>
            <person name="Sorensen T."/>
            <person name="Nielsen M.R."/>
            <person name="Sondergaard T.E."/>
            <person name="Sorensen J.L."/>
            <person name="Fitzpatrick D.A."/>
            <person name="Frisvad J.C."/>
            <person name="Nielsen K.L."/>
        </authorList>
    </citation>
    <scope>NUCLEOTIDE SEQUENCE</scope>
    <source>
        <strain evidence="7">IBT 17514</strain>
    </source>
</reference>
<feature type="transmembrane region" description="Helical" evidence="6">
    <location>
        <begin position="57"/>
        <end position="80"/>
    </location>
</feature>
<evidence type="ECO:0000256" key="5">
    <source>
        <dbReference type="ARBA" id="ARBA00023136"/>
    </source>
</evidence>
<evidence type="ECO:0000256" key="6">
    <source>
        <dbReference type="SAM" id="Phobius"/>
    </source>
</evidence>
<dbReference type="EMBL" id="JAQJAN010000005">
    <property type="protein sequence ID" value="KAJ5728276.1"/>
    <property type="molecule type" value="Genomic_DNA"/>
</dbReference>
<feature type="transmembrane region" description="Helical" evidence="6">
    <location>
        <begin position="453"/>
        <end position="477"/>
    </location>
</feature>
<dbReference type="PIRSF" id="PIRSF006060">
    <property type="entry name" value="AA_transporter"/>
    <property type="match status" value="1"/>
</dbReference>
<comment type="subcellular location">
    <subcellularLocation>
        <location evidence="1">Membrane</location>
        <topology evidence="1">Multi-pass membrane protein</topology>
    </subcellularLocation>
</comment>
<feature type="transmembrane region" description="Helical" evidence="6">
    <location>
        <begin position="419"/>
        <end position="441"/>
    </location>
</feature>
<feature type="transmembrane region" description="Helical" evidence="6">
    <location>
        <begin position="214"/>
        <end position="234"/>
    </location>
</feature>
<proteinExistence type="predicted"/>